<feature type="compositionally biased region" description="Acidic residues" evidence="1">
    <location>
        <begin position="156"/>
        <end position="179"/>
    </location>
</feature>
<comment type="caution">
    <text evidence="2">The sequence shown here is derived from an EMBL/GenBank/DDBJ whole genome shotgun (WGS) entry which is preliminary data.</text>
</comment>
<protein>
    <submittedName>
        <fullName evidence="2">Uncharacterized protein</fullName>
    </submittedName>
</protein>
<gene>
    <name evidence="2" type="ORF">D9756_009424</name>
</gene>
<keyword evidence="3" id="KW-1185">Reference proteome</keyword>
<feature type="compositionally biased region" description="Low complexity" evidence="1">
    <location>
        <begin position="20"/>
        <end position="41"/>
    </location>
</feature>
<feature type="compositionally biased region" description="Low complexity" evidence="1">
    <location>
        <begin position="57"/>
        <end position="102"/>
    </location>
</feature>
<feature type="compositionally biased region" description="Low complexity" evidence="1">
    <location>
        <begin position="1"/>
        <end position="13"/>
    </location>
</feature>
<feature type="compositionally biased region" description="Basic and acidic residues" evidence="1">
    <location>
        <begin position="42"/>
        <end position="52"/>
    </location>
</feature>
<feature type="region of interest" description="Disordered" evidence="1">
    <location>
        <begin position="273"/>
        <end position="292"/>
    </location>
</feature>
<evidence type="ECO:0000313" key="3">
    <source>
        <dbReference type="Proteomes" id="UP000559027"/>
    </source>
</evidence>
<organism evidence="2 3">
    <name type="scientific">Leucocoprinus leucothites</name>
    <dbReference type="NCBI Taxonomy" id="201217"/>
    <lineage>
        <taxon>Eukaryota</taxon>
        <taxon>Fungi</taxon>
        <taxon>Dikarya</taxon>
        <taxon>Basidiomycota</taxon>
        <taxon>Agaricomycotina</taxon>
        <taxon>Agaricomycetes</taxon>
        <taxon>Agaricomycetidae</taxon>
        <taxon>Agaricales</taxon>
        <taxon>Agaricineae</taxon>
        <taxon>Agaricaceae</taxon>
        <taxon>Leucocoprinus</taxon>
    </lineage>
</organism>
<accession>A0A8H5CWB2</accession>
<evidence type="ECO:0000256" key="1">
    <source>
        <dbReference type="SAM" id="MobiDB-lite"/>
    </source>
</evidence>
<sequence length="292" mass="32657">MSSVPSTPASSRSIQYNFRPLNSSPLVSPSPSRSSPLMASSSKEKSAPERRRLQFKSQSSISPLSRSSTIPVSPSTSRQTLSSRTRSVSSSGSTSTITASSRQITRPQFNHPEDPQKQFLRERIKAKCLERAQKARARAVKQRRYTGYSDRSSDGFDMDDDAQMDDDDEEEENDDDIMSDELFRRIMAQTDRKTEHTYRLSYAHEVGSSFDPDMEDIAEWEHEVQGSLNPSGPDPSPADLEDEELEAYAEECARQVALDDLANIPEEELFSLSDIDDILDEPSNATEGMDLS</sequence>
<reference evidence="2 3" key="1">
    <citation type="journal article" date="2020" name="ISME J.">
        <title>Uncovering the hidden diversity of litter-decomposition mechanisms in mushroom-forming fungi.</title>
        <authorList>
            <person name="Floudas D."/>
            <person name="Bentzer J."/>
            <person name="Ahren D."/>
            <person name="Johansson T."/>
            <person name="Persson P."/>
            <person name="Tunlid A."/>
        </authorList>
    </citation>
    <scope>NUCLEOTIDE SEQUENCE [LARGE SCALE GENOMIC DNA]</scope>
    <source>
        <strain evidence="2 3">CBS 146.42</strain>
    </source>
</reference>
<evidence type="ECO:0000313" key="2">
    <source>
        <dbReference type="EMBL" id="KAF5349080.1"/>
    </source>
</evidence>
<dbReference type="EMBL" id="JAACJO010000017">
    <property type="protein sequence ID" value="KAF5349080.1"/>
    <property type="molecule type" value="Genomic_DNA"/>
</dbReference>
<proteinExistence type="predicted"/>
<dbReference type="Proteomes" id="UP000559027">
    <property type="component" value="Unassembled WGS sequence"/>
</dbReference>
<feature type="compositionally biased region" description="Basic and acidic residues" evidence="1">
    <location>
        <begin position="111"/>
        <end position="133"/>
    </location>
</feature>
<name>A0A8H5CWB2_9AGAR</name>
<feature type="compositionally biased region" description="Basic residues" evidence="1">
    <location>
        <begin position="134"/>
        <end position="144"/>
    </location>
</feature>
<feature type="region of interest" description="Disordered" evidence="1">
    <location>
        <begin position="221"/>
        <end position="242"/>
    </location>
</feature>
<dbReference type="AlphaFoldDB" id="A0A8H5CWB2"/>
<feature type="region of interest" description="Disordered" evidence="1">
    <location>
        <begin position="1"/>
        <end position="180"/>
    </location>
</feature>
<dbReference type="OrthoDB" id="3268127at2759"/>